<dbReference type="PANTHER" id="PTHR44936">
    <property type="entry name" value="SENSOR PROTEIN CREC"/>
    <property type="match status" value="1"/>
</dbReference>
<keyword evidence="6" id="KW-0808">Transferase</keyword>
<dbReference type="CDD" id="cd00082">
    <property type="entry name" value="HisKA"/>
    <property type="match status" value="1"/>
</dbReference>
<dbReference type="SMART" id="SM00387">
    <property type="entry name" value="HATPase_c"/>
    <property type="match status" value="1"/>
</dbReference>
<dbReference type="PRINTS" id="PR00344">
    <property type="entry name" value="BCTRLSENSOR"/>
</dbReference>
<dbReference type="SMART" id="SM00388">
    <property type="entry name" value="HisKA"/>
    <property type="match status" value="1"/>
</dbReference>
<feature type="domain" description="Histidine kinase" evidence="11">
    <location>
        <begin position="376"/>
        <end position="583"/>
    </location>
</feature>
<evidence type="ECO:0000256" key="5">
    <source>
        <dbReference type="ARBA" id="ARBA00022553"/>
    </source>
</evidence>
<name>A0ABW9VJW9_9BURK</name>
<keyword evidence="8 13" id="KW-0418">Kinase</keyword>
<evidence type="ECO:0000313" key="13">
    <source>
        <dbReference type="EMBL" id="MYM39755.1"/>
    </source>
</evidence>
<proteinExistence type="predicted"/>
<evidence type="ECO:0000256" key="9">
    <source>
        <dbReference type="ARBA" id="ARBA00022840"/>
    </source>
</evidence>
<evidence type="ECO:0000259" key="11">
    <source>
        <dbReference type="PROSITE" id="PS50109"/>
    </source>
</evidence>
<dbReference type="EC" id="2.7.13.3" evidence="3"/>
<feature type="domain" description="HAMP" evidence="12">
    <location>
        <begin position="307"/>
        <end position="359"/>
    </location>
</feature>
<keyword evidence="10" id="KW-0472">Membrane</keyword>
<dbReference type="EMBL" id="WWCM01000006">
    <property type="protein sequence ID" value="MYM39755.1"/>
    <property type="molecule type" value="Genomic_DNA"/>
</dbReference>
<sequence length="584" mass="62788">MNIRTTLLRAFLLLGLVPAMVLAALAFFKARQSMQDEIERGLVNQAHAVAADVNKILFERLQNGAAWSTFEVMQDVQVQDVDKRLSNFLAKLQVGYGGVYRRLDVLNNQHQVVASSDMSALGQQLPAAPVWKQVQLAGSQLVLERPVDAGGAAVLRIRVALYNQYSASRQGELVLAVDWQPVQELLAHAAQGHAVLLLDSDGSALAAAGAVGEASLQPGLQLADWRLEQQAESAFLHAGPGPQARPVLAGLGRSPAYAGFAGVGLSVLVLQERDMALAPVRNMALISLAILALLVLATVAAARKISATIAGPIVALTAFTRSYQLGQDVQMQPPAAKGELGELGQAYAQMMRDIDQARGRLVKTAKLAVIGEMAAVIIHEVRTPLGILRSSAQMLRREKGISEQGKELLGFIESETARLNNLVSAMLDSARARPLYMARCDMHQLVRHAASLLANQLEQRAIVIEEELRADDPWLDGDSEQLTQVLLNLLHNAMQVMAQGGTIRIATLLDGSSMQIEIEDDGPGIAAADRSRVFEAFFFRREGGVGLGLAIVQQIVQAHAGEISVDAGRSGGARFIIRLPRKLS</sequence>
<dbReference type="Gene3D" id="6.10.340.10">
    <property type="match status" value="1"/>
</dbReference>
<dbReference type="InterPro" id="IPR003660">
    <property type="entry name" value="HAMP_dom"/>
</dbReference>
<keyword evidence="9" id="KW-0067">ATP-binding</keyword>
<comment type="catalytic activity">
    <reaction evidence="1">
        <text>ATP + protein L-histidine = ADP + protein N-phospho-L-histidine.</text>
        <dbReference type="EC" id="2.7.13.3"/>
    </reaction>
</comment>
<dbReference type="InterPro" id="IPR005467">
    <property type="entry name" value="His_kinase_dom"/>
</dbReference>
<evidence type="ECO:0000256" key="1">
    <source>
        <dbReference type="ARBA" id="ARBA00000085"/>
    </source>
</evidence>
<evidence type="ECO:0000256" key="7">
    <source>
        <dbReference type="ARBA" id="ARBA00022741"/>
    </source>
</evidence>
<evidence type="ECO:0000313" key="14">
    <source>
        <dbReference type="Proteomes" id="UP000478090"/>
    </source>
</evidence>
<evidence type="ECO:0000256" key="8">
    <source>
        <dbReference type="ARBA" id="ARBA00022777"/>
    </source>
</evidence>
<keyword evidence="7" id="KW-0547">Nucleotide-binding</keyword>
<dbReference type="Gene3D" id="3.30.565.10">
    <property type="entry name" value="Histidine kinase-like ATPase, C-terminal domain"/>
    <property type="match status" value="1"/>
</dbReference>
<accession>A0ABW9VJW9</accession>
<keyword evidence="10" id="KW-1133">Transmembrane helix</keyword>
<evidence type="ECO:0000256" key="6">
    <source>
        <dbReference type="ARBA" id="ARBA00022679"/>
    </source>
</evidence>
<comment type="caution">
    <text evidence="13">The sequence shown here is derived from an EMBL/GenBank/DDBJ whole genome shotgun (WGS) entry which is preliminary data.</text>
</comment>
<dbReference type="Proteomes" id="UP000478090">
    <property type="component" value="Unassembled WGS sequence"/>
</dbReference>
<dbReference type="PANTHER" id="PTHR44936:SF10">
    <property type="entry name" value="SENSOR PROTEIN RSTB"/>
    <property type="match status" value="1"/>
</dbReference>
<dbReference type="PROSITE" id="PS50109">
    <property type="entry name" value="HIS_KIN"/>
    <property type="match status" value="1"/>
</dbReference>
<dbReference type="Gene3D" id="1.10.287.130">
    <property type="match status" value="1"/>
</dbReference>
<keyword evidence="5" id="KW-0597">Phosphoprotein</keyword>
<dbReference type="SUPFAM" id="SSF55874">
    <property type="entry name" value="ATPase domain of HSP90 chaperone/DNA topoisomerase II/histidine kinase"/>
    <property type="match status" value="1"/>
</dbReference>
<evidence type="ECO:0000256" key="4">
    <source>
        <dbReference type="ARBA" id="ARBA00022475"/>
    </source>
</evidence>
<feature type="transmembrane region" description="Helical" evidence="10">
    <location>
        <begin position="254"/>
        <end position="271"/>
    </location>
</feature>
<dbReference type="InterPro" id="IPR036890">
    <property type="entry name" value="HATPase_C_sf"/>
</dbReference>
<reference evidence="13 14" key="1">
    <citation type="submission" date="2019-12" db="EMBL/GenBank/DDBJ databases">
        <title>Novel species isolated from a subtropical stream in China.</title>
        <authorList>
            <person name="Lu H."/>
        </authorList>
    </citation>
    <scope>NUCLEOTIDE SEQUENCE [LARGE SCALE GENOMIC DNA]</scope>
    <source>
        <strain evidence="13 14">CY13W</strain>
    </source>
</reference>
<dbReference type="Pfam" id="PF00512">
    <property type="entry name" value="HisKA"/>
    <property type="match status" value="1"/>
</dbReference>
<feature type="transmembrane region" description="Helical" evidence="10">
    <location>
        <begin position="283"/>
        <end position="302"/>
    </location>
</feature>
<evidence type="ECO:0000256" key="10">
    <source>
        <dbReference type="SAM" id="Phobius"/>
    </source>
</evidence>
<protein>
    <recommendedName>
        <fullName evidence="3">histidine kinase</fullName>
        <ecNumber evidence="3">2.7.13.3</ecNumber>
    </recommendedName>
</protein>
<keyword evidence="4" id="KW-1003">Cell membrane</keyword>
<dbReference type="PROSITE" id="PS50885">
    <property type="entry name" value="HAMP"/>
    <property type="match status" value="1"/>
</dbReference>
<dbReference type="SUPFAM" id="SSF47384">
    <property type="entry name" value="Homodimeric domain of signal transducing histidine kinase"/>
    <property type="match status" value="1"/>
</dbReference>
<comment type="subcellular location">
    <subcellularLocation>
        <location evidence="2">Cell membrane</location>
        <topology evidence="2">Multi-pass membrane protein</topology>
    </subcellularLocation>
</comment>
<keyword evidence="10" id="KW-0812">Transmembrane</keyword>
<dbReference type="InterPro" id="IPR050980">
    <property type="entry name" value="2C_sensor_his_kinase"/>
</dbReference>
<dbReference type="GO" id="GO:0016301">
    <property type="term" value="F:kinase activity"/>
    <property type="evidence" value="ECO:0007669"/>
    <property type="project" value="UniProtKB-KW"/>
</dbReference>
<dbReference type="InterPro" id="IPR003661">
    <property type="entry name" value="HisK_dim/P_dom"/>
</dbReference>
<dbReference type="Pfam" id="PF02518">
    <property type="entry name" value="HATPase_c"/>
    <property type="match status" value="1"/>
</dbReference>
<dbReference type="InterPro" id="IPR036097">
    <property type="entry name" value="HisK_dim/P_sf"/>
</dbReference>
<organism evidence="13 14">
    <name type="scientific">Duganella qianjiadongensis</name>
    <dbReference type="NCBI Taxonomy" id="2692176"/>
    <lineage>
        <taxon>Bacteria</taxon>
        <taxon>Pseudomonadati</taxon>
        <taxon>Pseudomonadota</taxon>
        <taxon>Betaproteobacteria</taxon>
        <taxon>Burkholderiales</taxon>
        <taxon>Oxalobacteraceae</taxon>
        <taxon>Telluria group</taxon>
        <taxon>Duganella</taxon>
    </lineage>
</organism>
<dbReference type="InterPro" id="IPR004358">
    <property type="entry name" value="Sig_transdc_His_kin-like_C"/>
</dbReference>
<evidence type="ECO:0000256" key="3">
    <source>
        <dbReference type="ARBA" id="ARBA00012438"/>
    </source>
</evidence>
<keyword evidence="14" id="KW-1185">Reference proteome</keyword>
<dbReference type="InterPro" id="IPR003594">
    <property type="entry name" value="HATPase_dom"/>
</dbReference>
<gene>
    <name evidence="13" type="ORF">GTP27_10480</name>
</gene>
<evidence type="ECO:0000259" key="12">
    <source>
        <dbReference type="PROSITE" id="PS50885"/>
    </source>
</evidence>
<evidence type="ECO:0000256" key="2">
    <source>
        <dbReference type="ARBA" id="ARBA00004651"/>
    </source>
</evidence>